<keyword evidence="5" id="KW-0418">Kinase</keyword>
<comment type="catalytic activity">
    <reaction evidence="1">
        <text>ATP + protein L-histidine = ADP + protein N-phospho-L-histidine.</text>
        <dbReference type="EC" id="2.7.13.3"/>
    </reaction>
</comment>
<evidence type="ECO:0000313" key="11">
    <source>
        <dbReference type="EMBL" id="MBX0298241.1"/>
    </source>
</evidence>
<dbReference type="InterPro" id="IPR036097">
    <property type="entry name" value="HisK_dim/P_sf"/>
</dbReference>
<keyword evidence="3" id="KW-0597">Phosphoprotein</keyword>
<dbReference type="InterPro" id="IPR000700">
    <property type="entry name" value="PAS-assoc_C"/>
</dbReference>
<dbReference type="Gene3D" id="3.30.565.10">
    <property type="entry name" value="Histidine kinase-like ATPase, C-terminal domain"/>
    <property type="match status" value="1"/>
</dbReference>
<dbReference type="InterPro" id="IPR050736">
    <property type="entry name" value="Sensor_HK_Regulatory"/>
</dbReference>
<proteinExistence type="predicted"/>
<accession>A0AAW4PLH7</accession>
<dbReference type="SMART" id="SM00387">
    <property type="entry name" value="HATPase_c"/>
    <property type="match status" value="1"/>
</dbReference>
<dbReference type="CDD" id="cd00082">
    <property type="entry name" value="HisKA"/>
    <property type="match status" value="1"/>
</dbReference>
<dbReference type="Gene3D" id="3.30.450.20">
    <property type="entry name" value="PAS domain"/>
    <property type="match status" value="1"/>
</dbReference>
<dbReference type="InterPro" id="IPR003594">
    <property type="entry name" value="HATPase_dom"/>
</dbReference>
<dbReference type="CDD" id="cd00075">
    <property type="entry name" value="HATPase"/>
    <property type="match status" value="1"/>
</dbReference>
<keyword evidence="6" id="KW-0902">Two-component regulatory system</keyword>
<dbReference type="InterPro" id="IPR000014">
    <property type="entry name" value="PAS"/>
</dbReference>
<dbReference type="Pfam" id="PF16926">
    <property type="entry name" value="HisKA_4TM"/>
    <property type="match status" value="1"/>
</dbReference>
<keyword evidence="7" id="KW-0812">Transmembrane</keyword>
<dbReference type="InterPro" id="IPR004358">
    <property type="entry name" value="Sig_transdc_His_kin-like_C"/>
</dbReference>
<dbReference type="InterPro" id="IPR031623">
    <property type="entry name" value="HisKA_4TM"/>
</dbReference>
<evidence type="ECO:0000259" key="8">
    <source>
        <dbReference type="PROSITE" id="PS50109"/>
    </source>
</evidence>
<evidence type="ECO:0000256" key="4">
    <source>
        <dbReference type="ARBA" id="ARBA00022679"/>
    </source>
</evidence>
<evidence type="ECO:0000256" key="6">
    <source>
        <dbReference type="ARBA" id="ARBA00023012"/>
    </source>
</evidence>
<dbReference type="EC" id="2.7.13.3" evidence="2"/>
<dbReference type="GO" id="GO:0000155">
    <property type="term" value="F:phosphorelay sensor kinase activity"/>
    <property type="evidence" value="ECO:0007669"/>
    <property type="project" value="InterPro"/>
</dbReference>
<dbReference type="PROSITE" id="PS50113">
    <property type="entry name" value="PAC"/>
    <property type="match status" value="1"/>
</dbReference>
<dbReference type="Pfam" id="PF00989">
    <property type="entry name" value="PAS"/>
    <property type="match status" value="1"/>
</dbReference>
<feature type="transmembrane region" description="Helical" evidence="7">
    <location>
        <begin position="78"/>
        <end position="99"/>
    </location>
</feature>
<keyword evidence="7" id="KW-0472">Membrane</keyword>
<feature type="transmembrane region" description="Helical" evidence="7">
    <location>
        <begin position="12"/>
        <end position="33"/>
    </location>
</feature>
<feature type="domain" description="PAS" evidence="9">
    <location>
        <begin position="143"/>
        <end position="201"/>
    </location>
</feature>
<dbReference type="InterPro" id="IPR003661">
    <property type="entry name" value="HisK_dim/P_dom"/>
</dbReference>
<dbReference type="SMART" id="SM00388">
    <property type="entry name" value="HisKA"/>
    <property type="match status" value="1"/>
</dbReference>
<feature type="domain" description="PAC" evidence="10">
    <location>
        <begin position="216"/>
        <end position="268"/>
    </location>
</feature>
<dbReference type="Pfam" id="PF00512">
    <property type="entry name" value="HisKA"/>
    <property type="match status" value="1"/>
</dbReference>
<protein>
    <recommendedName>
        <fullName evidence="2">histidine kinase</fullName>
        <ecNumber evidence="2">2.7.13.3</ecNumber>
    </recommendedName>
</protein>
<comment type="caution">
    <text evidence="11">The sequence shown here is derived from an EMBL/GenBank/DDBJ whole genome shotgun (WGS) entry which is preliminary data.</text>
</comment>
<dbReference type="PROSITE" id="PS50109">
    <property type="entry name" value="HIS_KIN"/>
    <property type="match status" value="1"/>
</dbReference>
<dbReference type="SUPFAM" id="SSF55785">
    <property type="entry name" value="PYP-like sensor domain (PAS domain)"/>
    <property type="match status" value="1"/>
</dbReference>
<evidence type="ECO:0000259" key="10">
    <source>
        <dbReference type="PROSITE" id="PS50113"/>
    </source>
</evidence>
<name>A0AAW4PLH7_9EURY</name>
<keyword evidence="12" id="KW-1185">Reference proteome</keyword>
<dbReference type="EMBL" id="RKLT01000046">
    <property type="protein sequence ID" value="MBX0298241.1"/>
    <property type="molecule type" value="Genomic_DNA"/>
</dbReference>
<evidence type="ECO:0000256" key="3">
    <source>
        <dbReference type="ARBA" id="ARBA00022553"/>
    </source>
</evidence>
<evidence type="ECO:0000259" key="9">
    <source>
        <dbReference type="PROSITE" id="PS50112"/>
    </source>
</evidence>
<dbReference type="SUPFAM" id="SSF47384">
    <property type="entry name" value="Homodimeric domain of signal transducing histidine kinase"/>
    <property type="match status" value="1"/>
</dbReference>
<keyword evidence="7" id="KW-1133">Transmembrane helix</keyword>
<evidence type="ECO:0000256" key="2">
    <source>
        <dbReference type="ARBA" id="ARBA00012438"/>
    </source>
</evidence>
<dbReference type="Proteomes" id="UP001430455">
    <property type="component" value="Unassembled WGS sequence"/>
</dbReference>
<reference evidence="11 12" key="1">
    <citation type="submission" date="2021-06" db="EMBL/GenBank/DDBJ databases">
        <title>Halomicroarcula sp. a new haloarchaeum isolated from saline soil.</title>
        <authorList>
            <person name="Duran-Viseras A."/>
            <person name="Sanchez-Porro C."/>
            <person name="Ventosa A."/>
        </authorList>
    </citation>
    <scope>NUCLEOTIDE SEQUENCE [LARGE SCALE GENOMIC DNA]</scope>
    <source>
        <strain evidence="11 12">F27</strain>
    </source>
</reference>
<dbReference type="PROSITE" id="PS50112">
    <property type="entry name" value="PAS"/>
    <property type="match status" value="1"/>
</dbReference>
<evidence type="ECO:0000313" key="12">
    <source>
        <dbReference type="Proteomes" id="UP001430455"/>
    </source>
</evidence>
<gene>
    <name evidence="11" type="ORF">EGH23_25615</name>
</gene>
<dbReference type="Pfam" id="PF02518">
    <property type="entry name" value="HATPase_c"/>
    <property type="match status" value="1"/>
</dbReference>
<dbReference type="CDD" id="cd00130">
    <property type="entry name" value="PAS"/>
    <property type="match status" value="1"/>
</dbReference>
<evidence type="ECO:0000256" key="1">
    <source>
        <dbReference type="ARBA" id="ARBA00000085"/>
    </source>
</evidence>
<feature type="transmembrane region" description="Helical" evidence="7">
    <location>
        <begin position="45"/>
        <end position="66"/>
    </location>
</feature>
<sequence length="477" mass="52076">MGYLMWAITRINGRGILLALGGIYLVFATGWPFVPGVVLDPGADIVVAITVGGSALVLLAAGYWLPRTDIRPDLFGTVARWCVGAVGVILGILLFIAFVATLTNVVVNVFILTALASVAGLIMGVHDARAKTQIRNAEEKQRETKHYETIVETVSDGIFVSDGENRFTLVNQAYADMVGYDREDLLGSQTERFIDEMETPKAELRRELATDNHKPKTYEATLKTASGEQIETEATLAPLSMGDEKALDFVGVVRDVTARNERERKLHEQNERLDSFASMLAHELRNPVAVGQIYSQQLPAEADADAVEYVAEAFDRIEDMIDVMLVLTRRSDAVSKNESVVLADTARDAWDEINAPDATLDIEVNVEIRADETYLRHLFRNLFENAVEHGGKDVTITVGDLPTGFYVGDDGVGIPPEDREAVFEAGYTTAADAGGTGLGLAFVCELVDVYGWSCEINKSDAGGARFEFTDVLRDASE</sequence>
<dbReference type="InterPro" id="IPR005467">
    <property type="entry name" value="His_kinase_dom"/>
</dbReference>
<dbReference type="RefSeq" id="WP_220582817.1">
    <property type="nucleotide sequence ID" value="NZ_RKLT01000046.1"/>
</dbReference>
<dbReference type="SMART" id="SM00091">
    <property type="entry name" value="PAS"/>
    <property type="match status" value="1"/>
</dbReference>
<dbReference type="InterPro" id="IPR013767">
    <property type="entry name" value="PAS_fold"/>
</dbReference>
<dbReference type="Gene3D" id="1.10.287.130">
    <property type="match status" value="1"/>
</dbReference>
<dbReference type="NCBIfam" id="TIGR00229">
    <property type="entry name" value="sensory_box"/>
    <property type="match status" value="1"/>
</dbReference>
<evidence type="ECO:0000256" key="5">
    <source>
        <dbReference type="ARBA" id="ARBA00022777"/>
    </source>
</evidence>
<feature type="domain" description="Histidine kinase" evidence="8">
    <location>
        <begin position="279"/>
        <end position="474"/>
    </location>
</feature>
<dbReference type="InterPro" id="IPR035965">
    <property type="entry name" value="PAS-like_dom_sf"/>
</dbReference>
<dbReference type="AlphaFoldDB" id="A0AAW4PLH7"/>
<keyword evidence="4" id="KW-0808">Transferase</keyword>
<dbReference type="InterPro" id="IPR036890">
    <property type="entry name" value="HATPase_C_sf"/>
</dbReference>
<dbReference type="PANTHER" id="PTHR43711">
    <property type="entry name" value="TWO-COMPONENT HISTIDINE KINASE"/>
    <property type="match status" value="1"/>
</dbReference>
<feature type="transmembrane region" description="Helical" evidence="7">
    <location>
        <begin position="105"/>
        <end position="125"/>
    </location>
</feature>
<dbReference type="GO" id="GO:0006355">
    <property type="term" value="P:regulation of DNA-templated transcription"/>
    <property type="evidence" value="ECO:0007669"/>
    <property type="project" value="InterPro"/>
</dbReference>
<dbReference type="PRINTS" id="PR00344">
    <property type="entry name" value="BCTRLSENSOR"/>
</dbReference>
<dbReference type="PANTHER" id="PTHR43711:SF1">
    <property type="entry name" value="HISTIDINE KINASE 1"/>
    <property type="match status" value="1"/>
</dbReference>
<dbReference type="SUPFAM" id="SSF55874">
    <property type="entry name" value="ATPase domain of HSP90 chaperone/DNA topoisomerase II/histidine kinase"/>
    <property type="match status" value="1"/>
</dbReference>
<organism evidence="11 12">
    <name type="scientific">Haloarcula nitratireducens</name>
    <dbReference type="NCBI Taxonomy" id="2487749"/>
    <lineage>
        <taxon>Archaea</taxon>
        <taxon>Methanobacteriati</taxon>
        <taxon>Methanobacteriota</taxon>
        <taxon>Stenosarchaea group</taxon>
        <taxon>Halobacteria</taxon>
        <taxon>Halobacteriales</taxon>
        <taxon>Haloarculaceae</taxon>
        <taxon>Haloarcula</taxon>
    </lineage>
</organism>
<evidence type="ECO:0000256" key="7">
    <source>
        <dbReference type="SAM" id="Phobius"/>
    </source>
</evidence>